<feature type="transmembrane region" description="Helical" evidence="1">
    <location>
        <begin position="7"/>
        <end position="26"/>
    </location>
</feature>
<evidence type="ECO:0000313" key="3">
    <source>
        <dbReference type="Proteomes" id="UP000735302"/>
    </source>
</evidence>
<keyword evidence="2" id="KW-0548">Nucleotidyltransferase</keyword>
<comment type="caution">
    <text evidence="2">The sequence shown here is derived from an EMBL/GenBank/DDBJ whole genome shotgun (WGS) entry which is preliminary data.</text>
</comment>
<evidence type="ECO:0000313" key="2">
    <source>
        <dbReference type="EMBL" id="GFO21773.1"/>
    </source>
</evidence>
<keyword evidence="2" id="KW-0808">Transferase</keyword>
<dbReference type="EMBL" id="BLXT01005284">
    <property type="protein sequence ID" value="GFO21773.1"/>
    <property type="molecule type" value="Genomic_DNA"/>
</dbReference>
<keyword evidence="2" id="KW-0695">RNA-directed DNA polymerase</keyword>
<dbReference type="GO" id="GO:0003964">
    <property type="term" value="F:RNA-directed DNA polymerase activity"/>
    <property type="evidence" value="ECO:0007669"/>
    <property type="project" value="UniProtKB-KW"/>
</dbReference>
<protein>
    <submittedName>
        <fullName evidence="2">Reverse transcriptase</fullName>
    </submittedName>
</protein>
<keyword evidence="1" id="KW-0472">Membrane</keyword>
<reference evidence="2 3" key="1">
    <citation type="journal article" date="2021" name="Elife">
        <title>Chloroplast acquisition without the gene transfer in kleptoplastic sea slugs, Plakobranchus ocellatus.</title>
        <authorList>
            <person name="Maeda T."/>
            <person name="Takahashi S."/>
            <person name="Yoshida T."/>
            <person name="Shimamura S."/>
            <person name="Takaki Y."/>
            <person name="Nagai Y."/>
            <person name="Toyoda A."/>
            <person name="Suzuki Y."/>
            <person name="Arimoto A."/>
            <person name="Ishii H."/>
            <person name="Satoh N."/>
            <person name="Nishiyama T."/>
            <person name="Hasebe M."/>
            <person name="Maruyama T."/>
            <person name="Minagawa J."/>
            <person name="Obokata J."/>
            <person name="Shigenobu S."/>
        </authorList>
    </citation>
    <scope>NUCLEOTIDE SEQUENCE [LARGE SCALE GENOMIC DNA]</scope>
</reference>
<accession>A0AAV4BQC1</accession>
<keyword evidence="1" id="KW-0812">Transmembrane</keyword>
<dbReference type="AlphaFoldDB" id="A0AAV4BQC1"/>
<organism evidence="2 3">
    <name type="scientific">Plakobranchus ocellatus</name>
    <dbReference type="NCBI Taxonomy" id="259542"/>
    <lineage>
        <taxon>Eukaryota</taxon>
        <taxon>Metazoa</taxon>
        <taxon>Spiralia</taxon>
        <taxon>Lophotrochozoa</taxon>
        <taxon>Mollusca</taxon>
        <taxon>Gastropoda</taxon>
        <taxon>Heterobranchia</taxon>
        <taxon>Euthyneura</taxon>
        <taxon>Panpulmonata</taxon>
        <taxon>Sacoglossa</taxon>
        <taxon>Placobranchoidea</taxon>
        <taxon>Plakobranchidae</taxon>
        <taxon>Plakobranchus</taxon>
    </lineage>
</organism>
<sequence>MTDRKNVDVAIAMVCTIFPNLFSWLWKLSSEHQRGCEAGGGNCMPRLKTFMDDTAILCSKENETRIMLLRSDALMNWSRMTYEQKKSRSLSIRK</sequence>
<gene>
    <name evidence="2" type="ORF">PoB_004827800</name>
</gene>
<name>A0AAV4BQC1_9GAST</name>
<keyword evidence="3" id="KW-1185">Reference proteome</keyword>
<evidence type="ECO:0000256" key="1">
    <source>
        <dbReference type="SAM" id="Phobius"/>
    </source>
</evidence>
<proteinExistence type="predicted"/>
<dbReference type="Proteomes" id="UP000735302">
    <property type="component" value="Unassembled WGS sequence"/>
</dbReference>
<keyword evidence="1" id="KW-1133">Transmembrane helix</keyword>